<feature type="transmembrane region" description="Helical" evidence="6">
    <location>
        <begin position="480"/>
        <end position="499"/>
    </location>
</feature>
<dbReference type="EMBL" id="JAWDGP010006834">
    <property type="protein sequence ID" value="KAK3734888.1"/>
    <property type="molecule type" value="Genomic_DNA"/>
</dbReference>
<dbReference type="SUPFAM" id="SSF103473">
    <property type="entry name" value="MFS general substrate transporter"/>
    <property type="match status" value="1"/>
</dbReference>
<evidence type="ECO:0000256" key="5">
    <source>
        <dbReference type="SAM" id="MobiDB-lite"/>
    </source>
</evidence>
<evidence type="ECO:0000313" key="8">
    <source>
        <dbReference type="EMBL" id="KAK3734888.1"/>
    </source>
</evidence>
<feature type="region of interest" description="Disordered" evidence="5">
    <location>
        <begin position="567"/>
        <end position="587"/>
    </location>
</feature>
<organism evidence="8 9">
    <name type="scientific">Elysia crispata</name>
    <name type="common">lettuce slug</name>
    <dbReference type="NCBI Taxonomy" id="231223"/>
    <lineage>
        <taxon>Eukaryota</taxon>
        <taxon>Metazoa</taxon>
        <taxon>Spiralia</taxon>
        <taxon>Lophotrochozoa</taxon>
        <taxon>Mollusca</taxon>
        <taxon>Gastropoda</taxon>
        <taxon>Heterobranchia</taxon>
        <taxon>Euthyneura</taxon>
        <taxon>Panpulmonata</taxon>
        <taxon>Sacoglossa</taxon>
        <taxon>Placobranchoidea</taxon>
        <taxon>Plakobranchidae</taxon>
        <taxon>Elysia</taxon>
    </lineage>
</organism>
<feature type="domain" description="Major facilitator superfamily (MFS) profile" evidence="7">
    <location>
        <begin position="117"/>
        <end position="533"/>
    </location>
</feature>
<gene>
    <name evidence="8" type="ORF">RRG08_038914</name>
</gene>
<evidence type="ECO:0000313" key="9">
    <source>
        <dbReference type="Proteomes" id="UP001283361"/>
    </source>
</evidence>
<evidence type="ECO:0000256" key="4">
    <source>
        <dbReference type="ARBA" id="ARBA00023136"/>
    </source>
</evidence>
<evidence type="ECO:0000256" key="3">
    <source>
        <dbReference type="ARBA" id="ARBA00022989"/>
    </source>
</evidence>
<feature type="transmembrane region" description="Helical" evidence="6">
    <location>
        <begin position="358"/>
        <end position="376"/>
    </location>
</feature>
<dbReference type="Gene3D" id="1.20.1250.20">
    <property type="entry name" value="MFS general substrate transporter like domains"/>
    <property type="match status" value="1"/>
</dbReference>
<dbReference type="Proteomes" id="UP001283361">
    <property type="component" value="Unassembled WGS sequence"/>
</dbReference>
<proteinExistence type="predicted"/>
<dbReference type="AlphaFoldDB" id="A0AAE1CTM4"/>
<reference evidence="8" key="1">
    <citation type="journal article" date="2023" name="G3 (Bethesda)">
        <title>A reference genome for the long-term kleptoplast-retaining sea slug Elysia crispata morphotype clarki.</title>
        <authorList>
            <person name="Eastman K.E."/>
            <person name="Pendleton A.L."/>
            <person name="Shaikh M.A."/>
            <person name="Suttiyut T."/>
            <person name="Ogas R."/>
            <person name="Tomko P."/>
            <person name="Gavelis G."/>
            <person name="Widhalm J.R."/>
            <person name="Wisecaver J.H."/>
        </authorList>
    </citation>
    <scope>NUCLEOTIDE SEQUENCE</scope>
    <source>
        <strain evidence="8">ECLA1</strain>
    </source>
</reference>
<evidence type="ECO:0000256" key="1">
    <source>
        <dbReference type="ARBA" id="ARBA00004141"/>
    </source>
</evidence>
<feature type="transmembrane region" description="Helical" evidence="6">
    <location>
        <begin position="274"/>
        <end position="293"/>
    </location>
</feature>
<feature type="transmembrane region" description="Helical" evidence="6">
    <location>
        <begin position="20"/>
        <end position="40"/>
    </location>
</feature>
<comment type="subcellular location">
    <subcellularLocation>
        <location evidence="1">Membrane</location>
        <topology evidence="1">Multi-pass membrane protein</topology>
    </subcellularLocation>
</comment>
<comment type="caution">
    <text evidence="8">The sequence shown here is derived from an EMBL/GenBank/DDBJ whole genome shotgun (WGS) entry which is preliminary data.</text>
</comment>
<dbReference type="InterPro" id="IPR036259">
    <property type="entry name" value="MFS_trans_sf"/>
</dbReference>
<feature type="transmembrane region" description="Helical" evidence="6">
    <location>
        <begin position="213"/>
        <end position="234"/>
    </location>
</feature>
<dbReference type="PANTHER" id="PTHR24064">
    <property type="entry name" value="SOLUTE CARRIER FAMILY 22 MEMBER"/>
    <property type="match status" value="1"/>
</dbReference>
<protein>
    <recommendedName>
        <fullName evidence="7">Major facilitator superfamily (MFS) profile domain-containing protein</fullName>
    </recommendedName>
</protein>
<sequence>MHFDNLMEALGEFGRYQKVRFFLLCLFSIASAWHALNMVFIGASPDFHCDVTAINLSLTPLENLSHSERKELMIPPDSECHQYDVMETLNALSQAAGQWYSEERNSTHWFMTDDVKMAIPENVSRTKVACTNGYVYSRDVYAETLTSEFNLVCERSFWKSTTKSVFFAGRLCGAVVFGQLSDRFGRRPMFFAGCLMLLVAGTVASLAPSMAVFLPMYFCQGAAHTGAFLVAYTLATEMVGPRYRVIAGFVSQSFYSIGFMTLAGIAFFIREWRFLEIAITVPIVLFGLYWWFLPESIRWLISRGRDAEADNILRAAAATNRVRLDNDVVASLKQDPSMRATRQYYLVDCVRTWKMARLSLNVWFNWLVNALVYYGLSLNTENLAGNPYLNFCVAGAVEIPAYAMCILLLNKVGRRGPLILSMLVGGIACILSGCIPTGDSGALEILTVILAMVGKFGITASYGIIYLMAAEIFPTVIRNIGMGVASMSARIGGIVAPLILDLQSYSKPLPLVIFGGMSIFAGLLALLLPETAGKPLAQLPEDMDHGSSCADVFSFVKKRKNKSLETVEMTASSKPLMQSTQAETHRF</sequence>
<keyword evidence="2 6" id="KW-0812">Transmembrane</keyword>
<feature type="transmembrane region" description="Helical" evidence="6">
    <location>
        <begin position="416"/>
        <end position="433"/>
    </location>
</feature>
<feature type="compositionally biased region" description="Polar residues" evidence="5">
    <location>
        <begin position="569"/>
        <end position="587"/>
    </location>
</feature>
<keyword evidence="4 6" id="KW-0472">Membrane</keyword>
<dbReference type="InterPro" id="IPR005828">
    <property type="entry name" value="MFS_sugar_transport-like"/>
</dbReference>
<evidence type="ECO:0000256" key="6">
    <source>
        <dbReference type="SAM" id="Phobius"/>
    </source>
</evidence>
<evidence type="ECO:0000259" key="7">
    <source>
        <dbReference type="PROSITE" id="PS50850"/>
    </source>
</evidence>
<dbReference type="Pfam" id="PF00083">
    <property type="entry name" value="Sugar_tr"/>
    <property type="match status" value="1"/>
</dbReference>
<name>A0AAE1CTM4_9GAST</name>
<feature type="transmembrane region" description="Helical" evidence="6">
    <location>
        <begin position="189"/>
        <end position="207"/>
    </location>
</feature>
<feature type="transmembrane region" description="Helical" evidence="6">
    <location>
        <begin position="445"/>
        <end position="468"/>
    </location>
</feature>
<keyword evidence="3 6" id="KW-1133">Transmembrane helix</keyword>
<dbReference type="GO" id="GO:0016020">
    <property type="term" value="C:membrane"/>
    <property type="evidence" value="ECO:0007669"/>
    <property type="project" value="UniProtKB-SubCell"/>
</dbReference>
<feature type="transmembrane region" description="Helical" evidence="6">
    <location>
        <begin position="246"/>
        <end position="268"/>
    </location>
</feature>
<accession>A0AAE1CTM4</accession>
<dbReference type="GO" id="GO:0022857">
    <property type="term" value="F:transmembrane transporter activity"/>
    <property type="evidence" value="ECO:0007669"/>
    <property type="project" value="InterPro"/>
</dbReference>
<dbReference type="CDD" id="cd17317">
    <property type="entry name" value="MFS_SLC22"/>
    <property type="match status" value="1"/>
</dbReference>
<feature type="transmembrane region" description="Helical" evidence="6">
    <location>
        <begin position="511"/>
        <end position="528"/>
    </location>
</feature>
<keyword evidence="9" id="KW-1185">Reference proteome</keyword>
<dbReference type="PROSITE" id="PS50850">
    <property type="entry name" value="MFS"/>
    <property type="match status" value="1"/>
</dbReference>
<feature type="transmembrane region" description="Helical" evidence="6">
    <location>
        <begin position="388"/>
        <end position="409"/>
    </location>
</feature>
<evidence type="ECO:0000256" key="2">
    <source>
        <dbReference type="ARBA" id="ARBA00022692"/>
    </source>
</evidence>
<dbReference type="InterPro" id="IPR020846">
    <property type="entry name" value="MFS_dom"/>
</dbReference>